<dbReference type="GO" id="GO:0005886">
    <property type="term" value="C:plasma membrane"/>
    <property type="evidence" value="ECO:0007669"/>
    <property type="project" value="UniProtKB-SubCell"/>
</dbReference>
<dbReference type="InterPro" id="IPR027417">
    <property type="entry name" value="P-loop_NTPase"/>
</dbReference>
<evidence type="ECO:0000256" key="3">
    <source>
        <dbReference type="ARBA" id="ARBA00022448"/>
    </source>
</evidence>
<name>A0A2J8B5F5_9FIRM</name>
<protein>
    <submittedName>
        <fullName evidence="9">ABC transporter ATP-binding protein</fullName>
    </submittedName>
</protein>
<comment type="caution">
    <text evidence="9">The sequence shown here is derived from an EMBL/GenBank/DDBJ whole genome shotgun (WGS) entry which is preliminary data.</text>
</comment>
<dbReference type="SMART" id="SM00382">
    <property type="entry name" value="AAA"/>
    <property type="match status" value="2"/>
</dbReference>
<dbReference type="PROSITE" id="PS50893">
    <property type="entry name" value="ABC_TRANSPORTER_2"/>
    <property type="match status" value="2"/>
</dbReference>
<evidence type="ECO:0000256" key="7">
    <source>
        <dbReference type="ARBA" id="ARBA00023136"/>
    </source>
</evidence>
<keyword evidence="4" id="KW-1003">Cell membrane</keyword>
<keyword evidence="7" id="KW-0472">Membrane</keyword>
<dbReference type="InterPro" id="IPR003593">
    <property type="entry name" value="AAA+_ATPase"/>
</dbReference>
<evidence type="ECO:0000256" key="2">
    <source>
        <dbReference type="ARBA" id="ARBA00005417"/>
    </source>
</evidence>
<dbReference type="EMBL" id="NBZD01000001">
    <property type="protein sequence ID" value="PNH20011.1"/>
    <property type="molecule type" value="Genomic_DNA"/>
</dbReference>
<dbReference type="PANTHER" id="PTHR43297:SF7">
    <property type="entry name" value="D,D-DIPEPTIDE TRANSPORT ATP-BINDING PROTEIN DDPD-RELATED"/>
    <property type="match status" value="1"/>
</dbReference>
<dbReference type="Proteomes" id="UP000236394">
    <property type="component" value="Unassembled WGS sequence"/>
</dbReference>
<sequence length="525" mass="59246">MNFKSDKLCVQPDPLCENKGAEKNKEVLLSVRELCVKVRESENQKMLLDNLSFSLRRGEVLALVGETGSGKTMTAKAIMGMLNANLSVEGRIVLEGQNLLDLNAQEMHALRGRKIGMAFQNPETALNPLLKNGNQLNLIMGKNESDQVRRLRLFGLCDKRILKQYPFELSGGMAQRFMASLSLGHGVEMVIFDEPTRGLDPDNRNLLAELILLLSKKRHVAILLLTHDMGLIERVADRCIVLQDGKIVEHGSVDTILHHPTSSYMKGIRDEDPRFQRILPLLDSEEKKQEETPILELRDIHCSYALNPFSKERHQVLHELNMSVFQGEILGLIGASGCGKSTLASCILGLLNYQGEILFSGKLLKMRGRPQIGHICQSATSSFDPARTIRQSLEEVFLVHPEYALPGEKENQIHHVLKVVDLYHLLARLDSYPHEFSGGQLQRFAIARTLLSQVKFIILDEVTSMLDLKTQASIIRLLARLRKERGLTYIFITHDLPLAQQFCDRILQMKDGCVRNCLEWEETVC</sequence>
<evidence type="ECO:0000313" key="9">
    <source>
        <dbReference type="EMBL" id="PNH20011.1"/>
    </source>
</evidence>
<proteinExistence type="inferred from homology"/>
<dbReference type="PROSITE" id="PS00211">
    <property type="entry name" value="ABC_TRANSPORTER_1"/>
    <property type="match status" value="1"/>
</dbReference>
<evidence type="ECO:0000256" key="6">
    <source>
        <dbReference type="ARBA" id="ARBA00022840"/>
    </source>
</evidence>
<dbReference type="InterPro" id="IPR017871">
    <property type="entry name" value="ABC_transporter-like_CS"/>
</dbReference>
<dbReference type="SUPFAM" id="SSF52540">
    <property type="entry name" value="P-loop containing nucleoside triphosphate hydrolases"/>
    <property type="match status" value="2"/>
</dbReference>
<keyword evidence="5" id="KW-0547">Nucleotide-binding</keyword>
<keyword evidence="3" id="KW-0813">Transport</keyword>
<evidence type="ECO:0000256" key="1">
    <source>
        <dbReference type="ARBA" id="ARBA00004202"/>
    </source>
</evidence>
<dbReference type="Gene3D" id="3.40.50.300">
    <property type="entry name" value="P-loop containing nucleotide triphosphate hydrolases"/>
    <property type="match status" value="2"/>
</dbReference>
<dbReference type="InterPro" id="IPR050388">
    <property type="entry name" value="ABC_Ni/Peptide_Import"/>
</dbReference>
<dbReference type="GO" id="GO:0005524">
    <property type="term" value="F:ATP binding"/>
    <property type="evidence" value="ECO:0007669"/>
    <property type="project" value="UniProtKB-KW"/>
</dbReference>
<feature type="domain" description="ABC transporter" evidence="8">
    <location>
        <begin position="31"/>
        <end position="269"/>
    </location>
</feature>
<gene>
    <name evidence="9" type="ORF">B7R76_00530</name>
</gene>
<dbReference type="PANTHER" id="PTHR43297">
    <property type="entry name" value="OLIGOPEPTIDE TRANSPORT ATP-BINDING PROTEIN APPD"/>
    <property type="match status" value="1"/>
</dbReference>
<accession>A0A2J8B5F5</accession>
<reference evidence="10" key="1">
    <citation type="submission" date="2017-04" db="EMBL/GenBank/DDBJ databases">
        <authorList>
            <person name="Bumgarner R.E."/>
            <person name="Fredricks D.N."/>
            <person name="Srinivasan S."/>
        </authorList>
    </citation>
    <scope>NUCLEOTIDE SEQUENCE [LARGE SCALE GENOMIC DNA]</scope>
    <source>
        <strain evidence="10">KA00405</strain>
    </source>
</reference>
<dbReference type="AlphaFoldDB" id="A0A2J8B5F5"/>
<keyword evidence="6 9" id="KW-0067">ATP-binding</keyword>
<comment type="subcellular location">
    <subcellularLocation>
        <location evidence="1">Cell membrane</location>
        <topology evidence="1">Peripheral membrane protein</topology>
    </subcellularLocation>
</comment>
<dbReference type="CDD" id="cd03257">
    <property type="entry name" value="ABC_NikE_OppD_transporters"/>
    <property type="match status" value="1"/>
</dbReference>
<organism evidence="9 10">
    <name type="scientific">Mageeibacillus indolicus</name>
    <dbReference type="NCBI Taxonomy" id="884684"/>
    <lineage>
        <taxon>Bacteria</taxon>
        <taxon>Bacillati</taxon>
        <taxon>Bacillota</taxon>
        <taxon>Clostridia</taxon>
        <taxon>Eubacteriales</taxon>
        <taxon>Oscillospiraceae</taxon>
        <taxon>Mageeibacillus</taxon>
    </lineage>
</organism>
<evidence type="ECO:0000256" key="4">
    <source>
        <dbReference type="ARBA" id="ARBA00022475"/>
    </source>
</evidence>
<dbReference type="InterPro" id="IPR003439">
    <property type="entry name" value="ABC_transporter-like_ATP-bd"/>
</dbReference>
<dbReference type="GO" id="GO:0016887">
    <property type="term" value="F:ATP hydrolysis activity"/>
    <property type="evidence" value="ECO:0007669"/>
    <property type="project" value="InterPro"/>
</dbReference>
<evidence type="ECO:0000259" key="8">
    <source>
        <dbReference type="PROSITE" id="PS50893"/>
    </source>
</evidence>
<feature type="domain" description="ABC transporter" evidence="8">
    <location>
        <begin position="295"/>
        <end position="524"/>
    </location>
</feature>
<dbReference type="Pfam" id="PF00005">
    <property type="entry name" value="ABC_tran"/>
    <property type="match status" value="2"/>
</dbReference>
<dbReference type="OMA" id="KTHWLGQ"/>
<evidence type="ECO:0000313" key="10">
    <source>
        <dbReference type="Proteomes" id="UP000236394"/>
    </source>
</evidence>
<evidence type="ECO:0000256" key="5">
    <source>
        <dbReference type="ARBA" id="ARBA00022741"/>
    </source>
</evidence>
<comment type="similarity">
    <text evidence="2">Belongs to the ABC transporter superfamily.</text>
</comment>